<sequence length="183" mass="19404">MTLLSISKSKIYPLIALAVAGSLPGFAMEPVCLRSPALVVQAIESGATSTMLAHADGYRIASVRWDPLLNRRWAVIASCNHPDRPSIAMLLSEAKSQNAFASLSASPVSPPLPTPFPVVHAGDLVQLVGQENNLRIEVSGRAMEAGSAGSIVHVRVVTSGFEAERERMFSGIVRGAGRVEIHP</sequence>
<keyword evidence="2" id="KW-0969">Cilium</keyword>
<feature type="domain" description="Flagella basal body P-ring formation protein FlgA SAF" evidence="1">
    <location>
        <begin position="117"/>
        <end position="181"/>
    </location>
</feature>
<dbReference type="InterPro" id="IPR017585">
    <property type="entry name" value="SAF_FlgA"/>
</dbReference>
<keyword evidence="3" id="KW-1185">Reference proteome</keyword>
<protein>
    <submittedName>
        <fullName evidence="2">Flagellar basal body P-ring formation chaperone FlgA</fullName>
    </submittedName>
</protein>
<keyword evidence="2" id="KW-0282">Flagellum</keyword>
<dbReference type="OrthoDB" id="120842at2"/>
<dbReference type="Pfam" id="PF13144">
    <property type="entry name" value="ChapFlgA"/>
    <property type="match status" value="1"/>
</dbReference>
<evidence type="ECO:0000313" key="2">
    <source>
        <dbReference type="EMBL" id="RZU39433.1"/>
    </source>
</evidence>
<evidence type="ECO:0000313" key="3">
    <source>
        <dbReference type="Proteomes" id="UP000292958"/>
    </source>
</evidence>
<evidence type="ECO:0000259" key="1">
    <source>
        <dbReference type="Pfam" id="PF13144"/>
    </source>
</evidence>
<dbReference type="Proteomes" id="UP000292958">
    <property type="component" value="Unassembled WGS sequence"/>
</dbReference>
<keyword evidence="2" id="KW-0966">Cell projection</keyword>
<dbReference type="AlphaFoldDB" id="A0A4Q7YR98"/>
<gene>
    <name evidence="2" type="ORF">BDD14_0816</name>
</gene>
<dbReference type="Gene3D" id="2.30.30.760">
    <property type="match status" value="1"/>
</dbReference>
<accession>A0A4Q7YR98</accession>
<name>A0A4Q7YR98_9BACT</name>
<reference evidence="2 3" key="1">
    <citation type="submission" date="2019-02" db="EMBL/GenBank/DDBJ databases">
        <title>Genomic Encyclopedia of Archaeal and Bacterial Type Strains, Phase II (KMG-II): from individual species to whole genera.</title>
        <authorList>
            <person name="Goeker M."/>
        </authorList>
    </citation>
    <scope>NUCLEOTIDE SEQUENCE [LARGE SCALE GENOMIC DNA]</scope>
    <source>
        <strain evidence="2 3">DSM 18101</strain>
    </source>
</reference>
<comment type="caution">
    <text evidence="2">The sequence shown here is derived from an EMBL/GenBank/DDBJ whole genome shotgun (WGS) entry which is preliminary data.</text>
</comment>
<organism evidence="2 3">
    <name type="scientific">Edaphobacter modestus</name>
    <dbReference type="NCBI Taxonomy" id="388466"/>
    <lineage>
        <taxon>Bacteria</taxon>
        <taxon>Pseudomonadati</taxon>
        <taxon>Acidobacteriota</taxon>
        <taxon>Terriglobia</taxon>
        <taxon>Terriglobales</taxon>
        <taxon>Acidobacteriaceae</taxon>
        <taxon>Edaphobacter</taxon>
    </lineage>
</organism>
<dbReference type="EMBL" id="SHKW01000001">
    <property type="protein sequence ID" value="RZU39433.1"/>
    <property type="molecule type" value="Genomic_DNA"/>
</dbReference>
<proteinExistence type="predicted"/>
<dbReference type="RefSeq" id="WP_130417642.1">
    <property type="nucleotide sequence ID" value="NZ_SHKW01000001.1"/>
</dbReference>